<dbReference type="InterPro" id="IPR036412">
    <property type="entry name" value="HAD-like_sf"/>
</dbReference>
<evidence type="ECO:0000313" key="2">
    <source>
        <dbReference type="Proteomes" id="UP000039046"/>
    </source>
</evidence>
<dbReference type="SFLD" id="SFLDS00003">
    <property type="entry name" value="Haloacid_Dehalogenase"/>
    <property type="match status" value="1"/>
</dbReference>
<protein>
    <recommendedName>
        <fullName evidence="3">Epoxide hydrolase</fullName>
    </recommendedName>
</protein>
<dbReference type="SFLD" id="SFLDG01129">
    <property type="entry name" value="C1.5:_HAD__Beta-PGM__Phosphata"/>
    <property type="match status" value="1"/>
</dbReference>
<keyword evidence="2" id="KW-1185">Reference proteome</keyword>
<reference evidence="1 2" key="1">
    <citation type="journal article" date="2015" name="Genome Announc.">
        <title>Draft Genome Sequence and Gene Annotation of the Entomopathogenic Fungus Verticillium hemipterigenum.</title>
        <authorList>
            <person name="Horn F."/>
            <person name="Habel A."/>
            <person name="Scharf D.H."/>
            <person name="Dworschak J."/>
            <person name="Brakhage A.A."/>
            <person name="Guthke R."/>
            <person name="Hertweck C."/>
            <person name="Linde J."/>
        </authorList>
    </citation>
    <scope>NUCLEOTIDE SEQUENCE [LARGE SCALE GENOMIC DNA]</scope>
</reference>
<dbReference type="Pfam" id="PF00702">
    <property type="entry name" value="Hydrolase"/>
    <property type="match status" value="1"/>
</dbReference>
<dbReference type="STRING" id="1531966.A0A0A1TP12"/>
<dbReference type="HOGENOM" id="CLU_045011_1_1_1"/>
<name>A0A0A1TP12_9HYPO</name>
<proteinExistence type="predicted"/>
<dbReference type="PANTHER" id="PTHR47829:SF1">
    <property type="entry name" value="HAD FAMILY PHOSPHATASE"/>
    <property type="match status" value="1"/>
</dbReference>
<dbReference type="InterPro" id="IPR023198">
    <property type="entry name" value="PGP-like_dom2"/>
</dbReference>
<dbReference type="AlphaFoldDB" id="A0A0A1TP12"/>
<dbReference type="OrthoDB" id="1694274at2759"/>
<accession>A0A0A1TP12</accession>
<dbReference type="CDD" id="cd02603">
    <property type="entry name" value="HAD_sEH-N_like"/>
    <property type="match status" value="1"/>
</dbReference>
<dbReference type="PANTHER" id="PTHR47829">
    <property type="entry name" value="HYDROLASE, PUTATIVE (AFU_ORTHOLOGUE AFUA_1G12880)-RELATED"/>
    <property type="match status" value="1"/>
</dbReference>
<dbReference type="Proteomes" id="UP000039046">
    <property type="component" value="Unassembled WGS sequence"/>
</dbReference>
<dbReference type="SUPFAM" id="SSF56784">
    <property type="entry name" value="HAD-like"/>
    <property type="match status" value="1"/>
</dbReference>
<gene>
    <name evidence="1" type="ORF">VHEMI08721</name>
</gene>
<dbReference type="Gene3D" id="3.40.50.1000">
    <property type="entry name" value="HAD superfamily/HAD-like"/>
    <property type="match status" value="1"/>
</dbReference>
<dbReference type="InterPro" id="IPR023214">
    <property type="entry name" value="HAD_sf"/>
</dbReference>
<organism evidence="1 2">
    <name type="scientific">[Torrubiella] hemipterigena</name>
    <dbReference type="NCBI Taxonomy" id="1531966"/>
    <lineage>
        <taxon>Eukaryota</taxon>
        <taxon>Fungi</taxon>
        <taxon>Dikarya</taxon>
        <taxon>Ascomycota</taxon>
        <taxon>Pezizomycotina</taxon>
        <taxon>Sordariomycetes</taxon>
        <taxon>Hypocreomycetidae</taxon>
        <taxon>Hypocreales</taxon>
        <taxon>Clavicipitaceae</taxon>
        <taxon>Clavicipitaceae incertae sedis</taxon>
        <taxon>'Torrubiella' clade</taxon>
    </lineage>
</organism>
<evidence type="ECO:0000313" key="1">
    <source>
        <dbReference type="EMBL" id="CEJ93108.1"/>
    </source>
</evidence>
<dbReference type="InterPro" id="IPR052898">
    <property type="entry name" value="ACAD10-like"/>
</dbReference>
<dbReference type="Gene3D" id="1.10.150.240">
    <property type="entry name" value="Putative phosphatase, domain 2"/>
    <property type="match status" value="1"/>
</dbReference>
<dbReference type="EMBL" id="CDHN01000005">
    <property type="protein sequence ID" value="CEJ93108.1"/>
    <property type="molecule type" value="Genomic_DNA"/>
</dbReference>
<evidence type="ECO:0008006" key="3">
    <source>
        <dbReference type="Google" id="ProtNLM"/>
    </source>
</evidence>
<sequence length="306" mass="34476">MAGINIEDPPLDLILEVVDSEMGPKQPKVLLFDIGGVCVVSPFQAILDYELSLGVPPGWVNYSISKSAPNGAWHKLERGEVAIGKGFYEEFNRNLHIQSNWEQFYKREHAKNPKLDDTLPTLPKLDGEWLFNEMMTSSNRIDPWMGPALEKLKASGRYILGALSNTIIFPEDHPLHRKNSWQSSLMDIFDVFVSSAHIGLRKPDPKIYQYAVDELTKFARQNCNTKRNRDYGWEDGVKPSEIVFLDDIGENLKAAKASGFGTIKVHLGRTYEAVDALEKLTGLELEGDHPKIAIKPRFTAKPKSKI</sequence>